<dbReference type="Proteomes" id="UP000282483">
    <property type="component" value="Chromosome"/>
</dbReference>
<keyword evidence="1" id="KW-0175">Coiled coil</keyword>
<sequence>MENMLNKLEKNALNEKNTILSEKVKTLKLKKLEERILLNNKKNAELLENNITKKLDLFINNHRLEHILNKPNYTNLYLLMKEPEPKKQIEPALSLPKNDLASNEIIFYSEKEFSGLSFKYRIGDKVNFTNGPHPLNDLFKSAKLGSYCKVTLYEDGDYVGKNYDIITDTANIQLDHGGISSFIVDYKEDKPTQDKAQVD</sequence>
<dbReference type="InterPro" id="IPR011024">
    <property type="entry name" value="G_crystallin-like"/>
</dbReference>
<accession>A0A2Z5UUQ3</accession>
<evidence type="ECO:0000259" key="2">
    <source>
        <dbReference type="Pfam" id="PF08964"/>
    </source>
</evidence>
<evidence type="ECO:0000256" key="1">
    <source>
        <dbReference type="SAM" id="Coils"/>
    </source>
</evidence>
<dbReference type="Pfam" id="PF08964">
    <property type="entry name" value="Crystall_3"/>
    <property type="match status" value="1"/>
</dbReference>
<evidence type="ECO:0000313" key="3">
    <source>
        <dbReference type="EMBL" id="BBB15386.1"/>
    </source>
</evidence>
<organism evidence="3 4">
    <name type="scientific">Candidatus Rickettsiella viridis</name>
    <dbReference type="NCBI Taxonomy" id="676208"/>
    <lineage>
        <taxon>Bacteria</taxon>
        <taxon>Pseudomonadati</taxon>
        <taxon>Pseudomonadota</taxon>
        <taxon>Gammaproteobacteria</taxon>
        <taxon>Legionellales</taxon>
        <taxon>Coxiellaceae</taxon>
        <taxon>Rickettsiella</taxon>
    </lineage>
</organism>
<feature type="domain" description="Calcium-dependent cell adhesion molecule N-terminal" evidence="2">
    <location>
        <begin position="102"/>
        <end position="184"/>
    </location>
</feature>
<reference evidence="3 4" key="1">
    <citation type="submission" date="2017-03" db="EMBL/GenBank/DDBJ databases">
        <title>The genome sequence of Candidatus Rickettsiella viridis.</title>
        <authorList>
            <person name="Nikoh N."/>
            <person name="Tsuchida T."/>
            <person name="Yamaguchi K."/>
            <person name="Maeda T."/>
            <person name="Shigenobu S."/>
            <person name="Fukatsu T."/>
        </authorList>
    </citation>
    <scope>NUCLEOTIDE SEQUENCE [LARGE SCALE GENOMIC DNA]</scope>
    <source>
        <strain evidence="3 4">Ap-RA04</strain>
    </source>
</reference>
<keyword evidence="4" id="KW-1185">Reference proteome</keyword>
<feature type="coiled-coil region" evidence="1">
    <location>
        <begin position="10"/>
        <end position="49"/>
    </location>
</feature>
<protein>
    <recommendedName>
        <fullName evidence="2">Calcium-dependent cell adhesion molecule N-terminal domain-containing protein</fullName>
    </recommendedName>
</protein>
<dbReference type="SUPFAM" id="SSF49695">
    <property type="entry name" value="gamma-Crystallin-like"/>
    <property type="match status" value="1"/>
</dbReference>
<proteinExistence type="predicted"/>
<dbReference type="InterPro" id="IPR015059">
    <property type="entry name" value="Ca_cell_adhesion_N_dom"/>
</dbReference>
<gene>
    <name evidence="3" type="ORF">RVIR1_09060</name>
</gene>
<evidence type="ECO:0000313" key="4">
    <source>
        <dbReference type="Proteomes" id="UP000282483"/>
    </source>
</evidence>
<dbReference type="KEGG" id="rvi:RVIR1_09060"/>
<dbReference type="EMBL" id="AP018005">
    <property type="protein sequence ID" value="BBB15386.1"/>
    <property type="molecule type" value="Genomic_DNA"/>
</dbReference>
<name>A0A2Z5UUQ3_9COXI</name>
<dbReference type="Gene3D" id="2.60.20.10">
    <property type="entry name" value="Crystallins"/>
    <property type="match status" value="1"/>
</dbReference>
<dbReference type="GO" id="GO:0016020">
    <property type="term" value="C:membrane"/>
    <property type="evidence" value="ECO:0007669"/>
    <property type="project" value="InterPro"/>
</dbReference>
<dbReference type="GO" id="GO:0098609">
    <property type="term" value="P:cell-cell adhesion"/>
    <property type="evidence" value="ECO:0007669"/>
    <property type="project" value="InterPro"/>
</dbReference>
<dbReference type="AlphaFoldDB" id="A0A2Z5UUQ3"/>